<name>A0A810PMA5_9FIRM</name>
<dbReference type="Proteomes" id="UP000681343">
    <property type="component" value="Chromosome"/>
</dbReference>
<dbReference type="InterPro" id="IPR012334">
    <property type="entry name" value="Pectin_lyas_fold"/>
</dbReference>
<keyword evidence="3" id="KW-1185">Reference proteome</keyword>
<dbReference type="Pfam" id="PF13229">
    <property type="entry name" value="Beta_helix"/>
    <property type="match status" value="1"/>
</dbReference>
<accession>A0A810PMA5</accession>
<dbReference type="RefSeq" id="WP_212818390.1">
    <property type="nucleotide sequence ID" value="NZ_AP023415.1"/>
</dbReference>
<reference evidence="2" key="1">
    <citation type="submission" date="2020-09" db="EMBL/GenBank/DDBJ databases">
        <title>New species isolated from human feces.</title>
        <authorList>
            <person name="Kitahara M."/>
            <person name="Shigeno Y."/>
            <person name="Shime M."/>
            <person name="Matsumoto Y."/>
            <person name="Nakamura S."/>
            <person name="Motooka D."/>
            <person name="Fukuoka S."/>
            <person name="Nishikawa H."/>
            <person name="Benno Y."/>
        </authorList>
    </citation>
    <scope>NUCLEOTIDE SEQUENCE</scope>
    <source>
        <strain evidence="2">MM35</strain>
    </source>
</reference>
<sequence>MENSKSTKRALLTSVLALLMCVAMLVGATFAWFTDTASTGVNKIQAGNLDVKLEYATAWNDDGSVKTWADAEGKTLTFKTKDNRAADQILWEPGCTYELPELRVVNNGNLALKYKVVVSGIQGSAKLNEVIDWTMKLDNADFIMGSEHSLVAKNNDTVDFDIFTISGTMDKNAGNEYQGLSIDDISITVYATQDAVENDSFSNTYDENADMTPDNLDKLLFVNLTVPVAKNAEGNIIDTIISNTVDEDINIENPNFTFAAQIPAAAIDPDASELKVTVTPKTAAPAGISVSSDQGVMPYEIKIEGIKADNDAVIPVVFYIGKNLKNVKVYHNTTELIPNYGGEDWESFGYNPDTGFLAVSPKSFSPFTVVYDAPAMTVDGVAYYDLTSAVTAASEGSTITFCKSTSESMKLDLTAPMELKGITFKALSGVSIHGLQLASTSAKTRLTLDGIKFEGISFTDRVVIGQDTSSYGLSKCTDITFDNCKFNLATSTEKYPDAIKRMGATVSGTISEKEAVAYMSGLTVKNCKFTNVRYGVYGGKVRNTTVENCTFTNCSSYAVRFEDVAGKLNVIGNTVNKAGGVLSINTVGNNYSTTDIQTDVTIKDNNAVSMTCRNGYVFVTAYDNAKKSGKSTYTITGNSCTYTQSFDEPLNGFRIKSTYGPSVAEFIENK</sequence>
<dbReference type="InterPro" id="IPR039448">
    <property type="entry name" value="Beta_helix"/>
</dbReference>
<evidence type="ECO:0000259" key="1">
    <source>
        <dbReference type="Pfam" id="PF13229"/>
    </source>
</evidence>
<dbReference type="SUPFAM" id="SSF51126">
    <property type="entry name" value="Pectin lyase-like"/>
    <property type="match status" value="1"/>
</dbReference>
<dbReference type="KEGG" id="vfa:MM35RIKEN_01200"/>
<evidence type="ECO:0000313" key="2">
    <source>
        <dbReference type="EMBL" id="BCK77928.1"/>
    </source>
</evidence>
<dbReference type="InterPro" id="IPR023833">
    <property type="entry name" value="Signal_pept_SipW-depend-type"/>
</dbReference>
<dbReference type="NCBIfam" id="TIGR04088">
    <property type="entry name" value="cognate_SipW"/>
    <property type="match status" value="1"/>
</dbReference>
<dbReference type="InterPro" id="IPR011050">
    <property type="entry name" value="Pectin_lyase_fold/virulence"/>
</dbReference>
<organism evidence="2 3">
    <name type="scientific">Vescimonas fastidiosa</name>
    <dbReference type="NCBI Taxonomy" id="2714353"/>
    <lineage>
        <taxon>Bacteria</taxon>
        <taxon>Bacillati</taxon>
        <taxon>Bacillota</taxon>
        <taxon>Clostridia</taxon>
        <taxon>Eubacteriales</taxon>
        <taxon>Oscillospiraceae</taxon>
        <taxon>Vescimonas</taxon>
    </lineage>
</organism>
<protein>
    <recommendedName>
        <fullName evidence="1">Right handed beta helix domain-containing protein</fullName>
    </recommendedName>
</protein>
<evidence type="ECO:0000313" key="3">
    <source>
        <dbReference type="Proteomes" id="UP000681343"/>
    </source>
</evidence>
<gene>
    <name evidence="2" type="ORF">MM35RIKEN_01200</name>
</gene>
<proteinExistence type="predicted"/>
<dbReference type="AlphaFoldDB" id="A0A810PMA5"/>
<feature type="domain" description="Right handed beta helix" evidence="1">
    <location>
        <begin position="473"/>
        <end position="590"/>
    </location>
</feature>
<dbReference type="EMBL" id="AP023415">
    <property type="protein sequence ID" value="BCK77928.1"/>
    <property type="molecule type" value="Genomic_DNA"/>
</dbReference>
<dbReference type="Gene3D" id="2.160.20.10">
    <property type="entry name" value="Single-stranded right-handed beta-helix, Pectin lyase-like"/>
    <property type="match status" value="1"/>
</dbReference>